<keyword evidence="4" id="KW-1185">Reference proteome</keyword>
<feature type="non-terminal residue" evidence="3">
    <location>
        <position position="195"/>
    </location>
</feature>
<dbReference type="Gramene" id="ABO95933">
    <property type="protein sequence ID" value="ABO95933"/>
    <property type="gene ID" value="OSTLU_7101"/>
</dbReference>
<dbReference type="KEGG" id="olu:OSTLU_7101"/>
<dbReference type="STRING" id="436017.A4RWV1"/>
<keyword evidence="1" id="KW-0809">Transit peptide</keyword>
<dbReference type="EMBL" id="CP000585">
    <property type="protein sequence ID" value="ABO95933.1"/>
    <property type="molecule type" value="Genomic_DNA"/>
</dbReference>
<dbReference type="RefSeq" id="XP_001417640.1">
    <property type="nucleotide sequence ID" value="XM_001417603.1"/>
</dbReference>
<comment type="function">
    <text evidence="1">Essential component of the TIM23 complex, a complex that mediates the translocation of transit peptide-containing proteins across the mitochondrial inner membrane.</text>
</comment>
<dbReference type="SMART" id="SM00577">
    <property type="entry name" value="CPDc"/>
    <property type="match status" value="1"/>
</dbReference>
<accession>A4RWV1</accession>
<evidence type="ECO:0000259" key="2">
    <source>
        <dbReference type="PROSITE" id="PS50969"/>
    </source>
</evidence>
<dbReference type="SUPFAM" id="SSF56784">
    <property type="entry name" value="HAD-like"/>
    <property type="match status" value="1"/>
</dbReference>
<dbReference type="InterPro" id="IPR036412">
    <property type="entry name" value="HAD-like_sf"/>
</dbReference>
<keyword evidence="1" id="KW-0653">Protein transport</keyword>
<dbReference type="Pfam" id="PF03031">
    <property type="entry name" value="NIF"/>
    <property type="match status" value="1"/>
</dbReference>
<dbReference type="InterPro" id="IPR050365">
    <property type="entry name" value="TIM50"/>
</dbReference>
<protein>
    <recommendedName>
        <fullName evidence="1">Mitochondrial import inner membrane translocase subunit TIM50</fullName>
    </recommendedName>
</protein>
<comment type="subunit">
    <text evidence="1">Component of the TIM23 complex.</text>
</comment>
<dbReference type="AlphaFoldDB" id="A4RWV1"/>
<evidence type="ECO:0000313" key="4">
    <source>
        <dbReference type="Proteomes" id="UP000001568"/>
    </source>
</evidence>
<comment type="similarity">
    <text evidence="1">Belongs to the TIM50 family.</text>
</comment>
<feature type="domain" description="FCP1 homology" evidence="2">
    <location>
        <begin position="1"/>
        <end position="180"/>
    </location>
</feature>
<evidence type="ECO:0000256" key="1">
    <source>
        <dbReference type="RuleBase" id="RU365079"/>
    </source>
</evidence>
<name>A4RWV1_OSTLU</name>
<comment type="subcellular location">
    <subcellularLocation>
        <location evidence="1">Mitochondrion inner membrane</location>
        <topology evidence="1">Single-pass membrane protein</topology>
    </subcellularLocation>
</comment>
<evidence type="ECO:0000313" key="3">
    <source>
        <dbReference type="EMBL" id="ABO95933.1"/>
    </source>
</evidence>
<keyword evidence="1" id="KW-0813">Transport</keyword>
<dbReference type="GeneID" id="5001962"/>
<dbReference type="Proteomes" id="UP000001568">
    <property type="component" value="Chromosome 5"/>
</dbReference>
<keyword evidence="1" id="KW-0496">Mitochondrion</keyword>
<dbReference type="eggNOG" id="ENOG502QR82">
    <property type="taxonomic scope" value="Eukaryota"/>
</dbReference>
<dbReference type="InterPro" id="IPR004274">
    <property type="entry name" value="FCP1_dom"/>
</dbReference>
<feature type="non-terminal residue" evidence="3">
    <location>
        <position position="1"/>
    </location>
</feature>
<dbReference type="GO" id="GO:0005744">
    <property type="term" value="C:TIM23 mitochondrial import inner membrane translocase complex"/>
    <property type="evidence" value="ECO:0007669"/>
    <property type="project" value="UniProtKB-UniRule"/>
</dbReference>
<dbReference type="OrthoDB" id="1711508at2759"/>
<dbReference type="GO" id="GO:0015031">
    <property type="term" value="P:protein transport"/>
    <property type="evidence" value="ECO:0007669"/>
    <property type="project" value="UniProtKB-KW"/>
</dbReference>
<sequence length="195" mass="22641">KLLVLDLNGLFIDRRIKRHAPTNSKEVTEDAKVGNFYVYERPHMREFIEWVHTRFEVGVWSSANFRNTTNLVDYVWGEHKNKIAFVWGQERCSDVGIAPSSTSTRPMFLKELKHVWKLKRNTGLSHFNKTNTLLIDDSPYKAIRNPAHTAIHPCGFTTDDRESDDLLSEHGALRQYLERLSDAKSVPDFVQTNPW</sequence>
<dbReference type="OMA" id="GGRWDQT"/>
<organism evidence="3 4">
    <name type="scientific">Ostreococcus lucimarinus (strain CCE9901)</name>
    <dbReference type="NCBI Taxonomy" id="436017"/>
    <lineage>
        <taxon>Eukaryota</taxon>
        <taxon>Viridiplantae</taxon>
        <taxon>Chlorophyta</taxon>
        <taxon>Mamiellophyceae</taxon>
        <taxon>Mamiellales</taxon>
        <taxon>Bathycoccaceae</taxon>
        <taxon>Ostreococcus</taxon>
    </lineage>
</organism>
<dbReference type="Gene3D" id="3.40.50.1000">
    <property type="entry name" value="HAD superfamily/HAD-like"/>
    <property type="match status" value="1"/>
</dbReference>
<proteinExistence type="inferred from homology"/>
<gene>
    <name evidence="3" type="ORF">OSTLU_7101</name>
</gene>
<keyword evidence="1" id="KW-0811">Translocation</keyword>
<dbReference type="HOGENOM" id="CLU_013096_0_0_1"/>
<dbReference type="PANTHER" id="PTHR12210">
    <property type="entry name" value="DULLARD PROTEIN PHOSPHATASE"/>
    <property type="match status" value="1"/>
</dbReference>
<reference evidence="3 4" key="1">
    <citation type="journal article" date="2007" name="Proc. Natl. Acad. Sci. U.S.A.">
        <title>The tiny eukaryote Ostreococcus provides genomic insights into the paradox of plankton speciation.</title>
        <authorList>
            <person name="Palenik B."/>
            <person name="Grimwood J."/>
            <person name="Aerts A."/>
            <person name="Rouze P."/>
            <person name="Salamov A."/>
            <person name="Putnam N."/>
            <person name="Dupont C."/>
            <person name="Jorgensen R."/>
            <person name="Derelle E."/>
            <person name="Rombauts S."/>
            <person name="Zhou K."/>
            <person name="Otillar R."/>
            <person name="Merchant S.S."/>
            <person name="Podell S."/>
            <person name="Gaasterland T."/>
            <person name="Napoli C."/>
            <person name="Gendler K."/>
            <person name="Manuell A."/>
            <person name="Tai V."/>
            <person name="Vallon O."/>
            <person name="Piganeau G."/>
            <person name="Jancek S."/>
            <person name="Heijde M."/>
            <person name="Jabbari K."/>
            <person name="Bowler C."/>
            <person name="Lohr M."/>
            <person name="Robbens S."/>
            <person name="Werner G."/>
            <person name="Dubchak I."/>
            <person name="Pazour G.J."/>
            <person name="Ren Q."/>
            <person name="Paulsen I."/>
            <person name="Delwiche C."/>
            <person name="Schmutz J."/>
            <person name="Rokhsar D."/>
            <person name="Van de Peer Y."/>
            <person name="Moreau H."/>
            <person name="Grigoriev I.V."/>
        </authorList>
    </citation>
    <scope>NUCLEOTIDE SEQUENCE [LARGE SCALE GENOMIC DNA]</scope>
    <source>
        <strain evidence="3 4">CCE9901</strain>
    </source>
</reference>
<dbReference type="PROSITE" id="PS50969">
    <property type="entry name" value="FCP1"/>
    <property type="match status" value="1"/>
</dbReference>
<dbReference type="InterPro" id="IPR023214">
    <property type="entry name" value="HAD_sf"/>
</dbReference>